<dbReference type="PANTHER" id="PTHR11113:SF14">
    <property type="entry name" value="N-ACETYLGLUCOSAMINE-6-PHOSPHATE DEACETYLASE"/>
    <property type="match status" value="1"/>
</dbReference>
<dbReference type="eggNOG" id="COG1820">
    <property type="taxonomic scope" value="Bacteria"/>
</dbReference>
<dbReference type="GO" id="GO:0046872">
    <property type="term" value="F:metal ion binding"/>
    <property type="evidence" value="ECO:0007669"/>
    <property type="project" value="UniProtKB-KW"/>
</dbReference>
<keyword evidence="3 5" id="KW-0378">Hydrolase</keyword>
<dbReference type="PANTHER" id="PTHR11113">
    <property type="entry name" value="N-ACETYLGLUCOSAMINE-6-PHOSPHATE DEACETYLASE"/>
    <property type="match status" value="1"/>
</dbReference>
<feature type="binding site" evidence="7">
    <location>
        <position position="229"/>
    </location>
    <ligand>
        <name>substrate</name>
    </ligand>
</feature>
<evidence type="ECO:0000259" key="9">
    <source>
        <dbReference type="Pfam" id="PF01979"/>
    </source>
</evidence>
<dbReference type="HOGENOM" id="CLU_032482_2_1_9"/>
<protein>
    <submittedName>
        <fullName evidence="10">N-acetylglucosamine-6-phosphate deacetylase</fullName>
        <ecNumber evidence="10">3.5.1.25</ecNumber>
    </submittedName>
</protein>
<evidence type="ECO:0000256" key="3">
    <source>
        <dbReference type="ARBA" id="ARBA00022801"/>
    </source>
</evidence>
<dbReference type="InterPro" id="IPR032466">
    <property type="entry name" value="Metal_Hydrolase"/>
</dbReference>
<dbReference type="OrthoDB" id="9776488at2"/>
<comment type="similarity">
    <text evidence="1 5">Belongs to the metallo-dependent hydrolases superfamily. NagA family.</text>
</comment>
<keyword evidence="4 5" id="KW-0119">Carbohydrate metabolism</keyword>
<feature type="active site" description="Proton donor/acceptor" evidence="6">
    <location>
        <position position="276"/>
    </location>
</feature>
<comment type="caution">
    <text evidence="10">The sequence shown here is derived from an EMBL/GenBank/DDBJ whole genome shotgun (WGS) entry which is preliminary data.</text>
</comment>
<organism evidence="10 11">
    <name type="scientific">Oribacterium sinus F0268</name>
    <dbReference type="NCBI Taxonomy" id="585501"/>
    <lineage>
        <taxon>Bacteria</taxon>
        <taxon>Bacillati</taxon>
        <taxon>Bacillota</taxon>
        <taxon>Clostridia</taxon>
        <taxon>Lachnospirales</taxon>
        <taxon>Lachnospiraceae</taxon>
        <taxon>Oribacterium</taxon>
    </lineage>
</organism>
<evidence type="ECO:0000256" key="4">
    <source>
        <dbReference type="ARBA" id="ARBA00023277"/>
    </source>
</evidence>
<proteinExistence type="inferred from homology"/>
<evidence type="ECO:0000256" key="2">
    <source>
        <dbReference type="ARBA" id="ARBA00022723"/>
    </source>
</evidence>
<dbReference type="EMBL" id="ACKX01000164">
    <property type="protein sequence ID" value="EEJ51113.1"/>
    <property type="molecule type" value="Genomic_DNA"/>
</dbReference>
<name>C2KYQ8_9FIRM</name>
<accession>C2KYQ8</accession>
<dbReference type="SUPFAM" id="SSF51338">
    <property type="entry name" value="Composite domain of metallo-dependent hydrolases"/>
    <property type="match status" value="1"/>
</dbReference>
<gene>
    <name evidence="10" type="primary">nagA</name>
    <name evidence="10" type="ORF">HMPREF6123_1627</name>
</gene>
<evidence type="ECO:0000256" key="6">
    <source>
        <dbReference type="PIRSR" id="PIRSR038994-1"/>
    </source>
</evidence>
<evidence type="ECO:0000256" key="7">
    <source>
        <dbReference type="PIRSR" id="PIRSR038994-2"/>
    </source>
</evidence>
<evidence type="ECO:0000256" key="1">
    <source>
        <dbReference type="ARBA" id="ARBA00010716"/>
    </source>
</evidence>
<evidence type="ECO:0000256" key="5">
    <source>
        <dbReference type="PIRNR" id="PIRNR038994"/>
    </source>
</evidence>
<dbReference type="PIRSF" id="PIRSF038994">
    <property type="entry name" value="NagA"/>
    <property type="match status" value="1"/>
</dbReference>
<evidence type="ECO:0000313" key="10">
    <source>
        <dbReference type="EMBL" id="EEJ51113.1"/>
    </source>
</evidence>
<dbReference type="AlphaFoldDB" id="C2KYQ8"/>
<dbReference type="InParanoid" id="C2KYQ8"/>
<feature type="binding site" evidence="8">
    <location>
        <position position="197"/>
    </location>
    <ligand>
        <name>Zn(2+)</name>
        <dbReference type="ChEBI" id="CHEBI:29105"/>
    </ligand>
</feature>
<dbReference type="CDD" id="cd00854">
    <property type="entry name" value="NagA"/>
    <property type="match status" value="1"/>
</dbReference>
<dbReference type="GO" id="GO:0008448">
    <property type="term" value="F:N-acetylglucosamine-6-phosphate deacetylase activity"/>
    <property type="evidence" value="ECO:0007669"/>
    <property type="project" value="UniProtKB-EC"/>
</dbReference>
<feature type="binding site" evidence="8">
    <location>
        <position position="131"/>
    </location>
    <ligand>
        <name>Zn(2+)</name>
        <dbReference type="ChEBI" id="CHEBI:29105"/>
    </ligand>
</feature>
<dbReference type="NCBIfam" id="TIGR00221">
    <property type="entry name" value="nagA"/>
    <property type="match status" value="1"/>
</dbReference>
<feature type="binding site" evidence="8">
    <location>
        <position position="218"/>
    </location>
    <ligand>
        <name>Zn(2+)</name>
        <dbReference type="ChEBI" id="CHEBI:29105"/>
    </ligand>
</feature>
<evidence type="ECO:0000256" key="8">
    <source>
        <dbReference type="PIRSR" id="PIRSR038994-3"/>
    </source>
</evidence>
<dbReference type="FunCoup" id="C2KYQ8">
    <property type="interactions" value="163"/>
</dbReference>
<dbReference type="STRING" id="585501.HMPREF6123_1627"/>
<dbReference type="Gene3D" id="3.20.20.140">
    <property type="entry name" value="Metal-dependent hydrolases"/>
    <property type="match status" value="1"/>
</dbReference>
<dbReference type="EC" id="3.5.1.25" evidence="10"/>
<dbReference type="InterPro" id="IPR011059">
    <property type="entry name" value="Metal-dep_hydrolase_composite"/>
</dbReference>
<evidence type="ECO:0000313" key="11">
    <source>
        <dbReference type="Proteomes" id="UP000004121"/>
    </source>
</evidence>
<keyword evidence="11" id="KW-1185">Reference proteome</keyword>
<dbReference type="GO" id="GO:0006046">
    <property type="term" value="P:N-acetylglucosamine catabolic process"/>
    <property type="evidence" value="ECO:0007669"/>
    <property type="project" value="TreeGrafter"/>
</dbReference>
<feature type="domain" description="Amidohydrolase-related" evidence="9">
    <location>
        <begin position="50"/>
        <end position="378"/>
    </location>
</feature>
<feature type="binding site" evidence="7">
    <location>
        <position position="253"/>
    </location>
    <ligand>
        <name>substrate</name>
    </ligand>
</feature>
<feature type="binding site" evidence="7">
    <location>
        <begin position="310"/>
        <end position="312"/>
    </location>
    <ligand>
        <name>substrate</name>
    </ligand>
</feature>
<dbReference type="SUPFAM" id="SSF51556">
    <property type="entry name" value="Metallo-dependent hydrolases"/>
    <property type="match status" value="1"/>
</dbReference>
<sequence length="384" mass="42272">MENKMEKYCIFTEEKKFTLASLEVKDGRFSAIHKERELSEEEAFSCPEDFLLPGLIDIHFHGCLGEDFCDGTRKAMQTLAKYEAEHGITVICPATLTLAVEDLEKVLSLAKEYHEEGLKIGEARLLGINMEGPFISPVKKGAQNPNYILKWDEKLAERFLHCSGGLVKYMGLAPEENPDFQRFIPKMRGKVKISLAHTNADFPTALKAYQAGASHAVHLFNAMTGLDHRNPGVVGATIEEKEVFAELITDGIHVHPAMVRLAFEALGEDRVILISDSLRSTGMPDGLYDLGGQEVEKKGKHCTLTSNGALAGSVSNVYDCLCTAVKEMKIPLRKAITAASLNPARSLGIEKDYGSITVGKQADYLIVDKDLKQKAVYQAGKKII</sequence>
<dbReference type="Gene3D" id="2.30.40.10">
    <property type="entry name" value="Urease, subunit C, domain 1"/>
    <property type="match status" value="1"/>
</dbReference>
<keyword evidence="2 8" id="KW-0479">Metal-binding</keyword>
<dbReference type="InterPro" id="IPR006680">
    <property type="entry name" value="Amidohydro-rel"/>
</dbReference>
<dbReference type="Proteomes" id="UP000004121">
    <property type="component" value="Unassembled WGS sequence"/>
</dbReference>
<dbReference type="Pfam" id="PF01979">
    <property type="entry name" value="Amidohydro_1"/>
    <property type="match status" value="1"/>
</dbReference>
<dbReference type="InterPro" id="IPR003764">
    <property type="entry name" value="GlcNAc_6-P_deAcase"/>
</dbReference>
<feature type="binding site" evidence="7">
    <location>
        <begin position="221"/>
        <end position="222"/>
    </location>
    <ligand>
        <name>substrate</name>
    </ligand>
</feature>
<comment type="cofactor">
    <cofactor evidence="8">
        <name>a divalent metal cation</name>
        <dbReference type="ChEBI" id="CHEBI:60240"/>
    </cofactor>
    <text evidence="8">Binds 1 divalent metal cation per subunit.</text>
</comment>
<reference evidence="10 11" key="1">
    <citation type="submission" date="2009-04" db="EMBL/GenBank/DDBJ databases">
        <authorList>
            <person name="Qin X."/>
            <person name="Bachman B."/>
            <person name="Battles P."/>
            <person name="Bell A."/>
            <person name="Bess C."/>
            <person name="Bickham C."/>
            <person name="Chaboub L."/>
            <person name="Chen D."/>
            <person name="Coyle M."/>
            <person name="Deiros D.R."/>
            <person name="Dinh H."/>
            <person name="Forbes L."/>
            <person name="Fowler G."/>
            <person name="Francisco L."/>
            <person name="Fu Q."/>
            <person name="Gubbala S."/>
            <person name="Hale W."/>
            <person name="Han Y."/>
            <person name="Hemphill L."/>
            <person name="Highlander S.K."/>
            <person name="Hirani K."/>
            <person name="Hogues M."/>
            <person name="Jackson L."/>
            <person name="Jakkamsetti A."/>
            <person name="Javaid M."/>
            <person name="Jiang H."/>
            <person name="Korchina V."/>
            <person name="Kovar C."/>
            <person name="Lara F."/>
            <person name="Lee S."/>
            <person name="Mata R."/>
            <person name="Mathew T."/>
            <person name="Moen C."/>
            <person name="Morales K."/>
            <person name="Munidasa M."/>
            <person name="Nazareth L."/>
            <person name="Ngo R."/>
            <person name="Nguyen L."/>
            <person name="Okwuonu G."/>
            <person name="Ongeri F."/>
            <person name="Patil S."/>
            <person name="Petrosino J."/>
            <person name="Pham C."/>
            <person name="Pham P."/>
            <person name="Pu L.-L."/>
            <person name="Puazo M."/>
            <person name="Raj R."/>
            <person name="Reid J."/>
            <person name="Rouhana J."/>
            <person name="Saada N."/>
            <person name="Shang Y."/>
            <person name="Simmons D."/>
            <person name="Thornton R."/>
            <person name="Warren J."/>
            <person name="Weissenberger G."/>
            <person name="Zhang J."/>
            <person name="Zhang L."/>
            <person name="Zhou C."/>
            <person name="Zhu D."/>
            <person name="Muzny D."/>
            <person name="Worley K."/>
            <person name="Gibbs R."/>
        </authorList>
    </citation>
    <scope>NUCLEOTIDE SEQUENCE [LARGE SCALE GENOMIC DNA]</scope>
    <source>
        <strain evidence="10 11">F0268</strain>
    </source>
</reference>
<feature type="binding site" evidence="7">
    <location>
        <position position="142"/>
    </location>
    <ligand>
        <name>substrate</name>
    </ligand>
</feature>